<dbReference type="GO" id="GO:0046872">
    <property type="term" value="F:metal ion binding"/>
    <property type="evidence" value="ECO:0007669"/>
    <property type="project" value="InterPro"/>
</dbReference>
<evidence type="ECO:0000256" key="6">
    <source>
        <dbReference type="ARBA" id="ARBA00023235"/>
    </source>
</evidence>
<reference evidence="8" key="1">
    <citation type="submission" date="2020-10" db="EMBL/GenBank/DDBJ databases">
        <authorList>
            <person name="Gilroy R."/>
        </authorList>
    </citation>
    <scope>NUCLEOTIDE SEQUENCE</scope>
    <source>
        <strain evidence="8">2830</strain>
    </source>
</reference>
<dbReference type="InterPro" id="IPR017850">
    <property type="entry name" value="Alkaline_phosphatase_core_sf"/>
</dbReference>
<accession>A0A9D1HKS6</accession>
<dbReference type="CDD" id="cd16011">
    <property type="entry name" value="iPGM_like"/>
    <property type="match status" value="1"/>
</dbReference>
<feature type="domain" description="Metalloenzyme" evidence="7">
    <location>
        <begin position="1"/>
        <end position="390"/>
    </location>
</feature>
<dbReference type="EMBL" id="DVMH01000018">
    <property type="protein sequence ID" value="HIU10166.1"/>
    <property type="molecule type" value="Genomic_DNA"/>
</dbReference>
<dbReference type="PANTHER" id="PTHR31209:SF4">
    <property type="entry name" value="2,3-BISPHOSPHOGLYCERATE-INDEPENDENT PHOSPHOGLYCERATE MUTASE"/>
    <property type="match status" value="1"/>
</dbReference>
<comment type="function">
    <text evidence="2">Catalyzes the interconversion of 2-phosphoglycerate and 3-phosphoglycerate.</text>
</comment>
<dbReference type="Pfam" id="PF01676">
    <property type="entry name" value="Metalloenzyme"/>
    <property type="match status" value="1"/>
</dbReference>
<dbReference type="Proteomes" id="UP000824124">
    <property type="component" value="Unassembled WGS sequence"/>
</dbReference>
<comment type="caution">
    <text evidence="8">The sequence shown here is derived from an EMBL/GenBank/DDBJ whole genome shotgun (WGS) entry which is preliminary data.</text>
</comment>
<dbReference type="InterPro" id="IPR006124">
    <property type="entry name" value="Metalloenzyme"/>
</dbReference>
<evidence type="ECO:0000259" key="7">
    <source>
        <dbReference type="Pfam" id="PF01676"/>
    </source>
</evidence>
<dbReference type="NCBIfam" id="TIGR00306">
    <property type="entry name" value="apgM"/>
    <property type="match status" value="1"/>
</dbReference>
<gene>
    <name evidence="8" type="primary">apgM</name>
    <name evidence="8" type="ORF">IAB00_02825</name>
</gene>
<name>A0A9D1HKS6_9FIRM</name>
<evidence type="ECO:0000256" key="5">
    <source>
        <dbReference type="ARBA" id="ARBA00023152"/>
    </source>
</evidence>
<dbReference type="GO" id="GO:0004619">
    <property type="term" value="F:phosphoglycerate mutase activity"/>
    <property type="evidence" value="ECO:0007669"/>
    <property type="project" value="UniProtKB-EC"/>
</dbReference>
<dbReference type="Gene3D" id="3.40.720.10">
    <property type="entry name" value="Alkaline Phosphatase, subunit A"/>
    <property type="match status" value="2"/>
</dbReference>
<evidence type="ECO:0000313" key="9">
    <source>
        <dbReference type="Proteomes" id="UP000824124"/>
    </source>
</evidence>
<sequence length="405" mass="43432">MKYIVILADGMSDWPLAELNGLSPMGAAAKPHMNQLAAGAICGLCQTVPPEFTPGSDVANLALLGYPPEEFYRGRSALEALGAGMEIEYSDLTLRANLVTLSDEAEFLDKRMLDYSGGDVSSADAAALIQAVSAALDDRQTQLFPSVGFRNILLWHNAADDTVYRPAHAMLGGRLRDNLPEGVQADAAVVYMQRAADILSQAPYNRERVAAGLPPANGIWLWGPGKKVALPPFRERYGLAGGIVCGVDLLRGIGRAAGMDVLTRPCFSGSSVTDFAGKGQLAAEYLLSGGDFVYVHIEAPDESSHQGSLAKKIAAIERIDAETLPAVLNPLQAAGEAYRLLITPDHSTSLATRDHVRDAVPFLLFDSRHHRVGKPVRHDEARAAQGVSFADGTALLRHFLDVNFY</sequence>
<evidence type="ECO:0000256" key="2">
    <source>
        <dbReference type="ARBA" id="ARBA00002315"/>
    </source>
</evidence>
<protein>
    <submittedName>
        <fullName evidence="8">2,3-bisphosphoglycerate-independent phosphoglycerate mutase</fullName>
        <ecNumber evidence="8">5.4.2.12</ecNumber>
    </submittedName>
</protein>
<evidence type="ECO:0000256" key="4">
    <source>
        <dbReference type="ARBA" id="ARBA00005524"/>
    </source>
</evidence>
<dbReference type="PANTHER" id="PTHR31209">
    <property type="entry name" value="COFACTOR-INDEPENDENT PHOSPHOGLYCERATE MUTASE"/>
    <property type="match status" value="1"/>
</dbReference>
<comment type="pathway">
    <text evidence="3">Carbohydrate degradation.</text>
</comment>
<dbReference type="InterPro" id="IPR004456">
    <property type="entry name" value="Pglycerate_mutase_ApgM"/>
</dbReference>
<dbReference type="EC" id="5.4.2.12" evidence="8"/>
<reference evidence="8" key="2">
    <citation type="journal article" date="2021" name="PeerJ">
        <title>Extensive microbial diversity within the chicken gut microbiome revealed by metagenomics and culture.</title>
        <authorList>
            <person name="Gilroy R."/>
            <person name="Ravi A."/>
            <person name="Getino M."/>
            <person name="Pursley I."/>
            <person name="Horton D.L."/>
            <person name="Alikhan N.F."/>
            <person name="Baker D."/>
            <person name="Gharbi K."/>
            <person name="Hall N."/>
            <person name="Watson M."/>
            <person name="Adriaenssens E.M."/>
            <person name="Foster-Nyarko E."/>
            <person name="Jarju S."/>
            <person name="Secka A."/>
            <person name="Antonio M."/>
            <person name="Oren A."/>
            <person name="Chaudhuri R.R."/>
            <person name="La Ragione R."/>
            <person name="Hildebrand F."/>
            <person name="Pallen M.J."/>
        </authorList>
    </citation>
    <scope>NUCLEOTIDE SEQUENCE</scope>
    <source>
        <strain evidence="8">2830</strain>
    </source>
</reference>
<organism evidence="8 9">
    <name type="scientific">Candidatus Avidehalobacter gallistercoris</name>
    <dbReference type="NCBI Taxonomy" id="2840694"/>
    <lineage>
        <taxon>Bacteria</taxon>
        <taxon>Bacillati</taxon>
        <taxon>Bacillota</taxon>
        <taxon>Clostridia</taxon>
        <taxon>Eubacteriales</taxon>
        <taxon>Peptococcaceae</taxon>
        <taxon>Peptococcaceae incertae sedis</taxon>
        <taxon>Candidatus Avidehalobacter</taxon>
    </lineage>
</organism>
<evidence type="ECO:0000313" key="8">
    <source>
        <dbReference type="EMBL" id="HIU10166.1"/>
    </source>
</evidence>
<evidence type="ECO:0000256" key="3">
    <source>
        <dbReference type="ARBA" id="ARBA00004921"/>
    </source>
</evidence>
<keyword evidence="6 8" id="KW-0413">Isomerase</keyword>
<evidence type="ECO:0000256" key="1">
    <source>
        <dbReference type="ARBA" id="ARBA00000370"/>
    </source>
</evidence>
<comment type="similarity">
    <text evidence="4">Belongs to the BPG-independent phosphoglycerate mutase family. A-PGAM subfamily.</text>
</comment>
<dbReference type="AlphaFoldDB" id="A0A9D1HKS6"/>
<comment type="catalytic activity">
    <reaction evidence="1">
        <text>(2R)-2-phosphoglycerate = (2R)-3-phosphoglycerate</text>
        <dbReference type="Rhea" id="RHEA:15901"/>
        <dbReference type="ChEBI" id="CHEBI:58272"/>
        <dbReference type="ChEBI" id="CHEBI:58289"/>
        <dbReference type="EC" id="5.4.2.12"/>
    </reaction>
</comment>
<dbReference type="SUPFAM" id="SSF53649">
    <property type="entry name" value="Alkaline phosphatase-like"/>
    <property type="match status" value="1"/>
</dbReference>
<proteinExistence type="inferred from homology"/>
<dbReference type="PIRSF" id="PIRSF006392">
    <property type="entry name" value="IPGAM_arch"/>
    <property type="match status" value="1"/>
</dbReference>
<keyword evidence="5" id="KW-0324">Glycolysis</keyword>
<dbReference type="GO" id="GO:0006096">
    <property type="term" value="P:glycolytic process"/>
    <property type="evidence" value="ECO:0007669"/>
    <property type="project" value="UniProtKB-KW"/>
</dbReference>
<dbReference type="Pfam" id="PF10143">
    <property type="entry name" value="PhosphMutase"/>
    <property type="match status" value="1"/>
</dbReference>